<proteinExistence type="predicted"/>
<protein>
    <submittedName>
        <fullName evidence="1">DUF4127 family protein</fullName>
    </submittedName>
</protein>
<name>A0A6I2UV51_9FIRM</name>
<keyword evidence="2" id="KW-1185">Reference proteome</keyword>
<gene>
    <name evidence="1" type="ORF">FYJ78_02075</name>
</gene>
<dbReference type="InterPro" id="IPR025394">
    <property type="entry name" value="DUF4127"/>
</dbReference>
<dbReference type="Proteomes" id="UP000430222">
    <property type="component" value="Unassembled WGS sequence"/>
</dbReference>
<dbReference type="Pfam" id="PF13552">
    <property type="entry name" value="DUF4127"/>
    <property type="match status" value="1"/>
</dbReference>
<reference evidence="1 2" key="1">
    <citation type="submission" date="2019-08" db="EMBL/GenBank/DDBJ databases">
        <title>In-depth cultivation of the pig gut microbiome towards novel bacterial diversity and tailored functional studies.</title>
        <authorList>
            <person name="Wylensek D."/>
            <person name="Hitch T.C.A."/>
            <person name="Clavel T."/>
        </authorList>
    </citation>
    <scope>NUCLEOTIDE SEQUENCE [LARGE SCALE GENOMIC DNA]</scope>
    <source>
        <strain evidence="2">WCA-380-WT-3B3</strain>
    </source>
</reference>
<sequence length="566" mass="63675">MRRIWYGMGMVLVLLGLFLPAADCLAARHAPRAETAADTGPRGKILFIPQDNRPTSGMQAAEVVRHLGYEVVMPDRDMLGGLGKDGDTEALWNWTQENARQADMAVIAADSLIYGGLVSSRKHEIPADVLRERADRLRQLHQVHPFLKLYAFVSLMRTPRSGEASGGEDPDYYISYGEKIFRYTGLMDKAEETGLQPDEQQEAAGLEQDIPAEVRKDWLERRRRNLEVTKQLMNFVREGSMDYLLVGKDDNASLSQTHRESRWLKKYGQDIPPDRFRMTAGIDEFALLLLTRAVNQRERRVPEVAVCYNEGKGGDTVPTYSDERLADTVKTDLEVAGARLQGEPSQADLILLVNTNPDGMTGEANHVREWEAAPLNNGQDRSGTAPFLQLLHSYLQTGKPVAVADVAFTNGADNALMRHLEREGMLFQLQAYSGWNTATNSIGFALGQGILACRMKRDAADALLMTRYLDDWGYQSNVRTTMAIRIEQMDDPQIYLYLGGYEQAFAEEASQLLVRFARLHLPRLERPDRLSVTFPWHRLFIAEIGLSGEDSGAERPKNEQEGRDER</sequence>
<dbReference type="RefSeq" id="WP_154619728.1">
    <property type="nucleotide sequence ID" value="NZ_VUNL01000002.1"/>
</dbReference>
<evidence type="ECO:0000313" key="1">
    <source>
        <dbReference type="EMBL" id="MSV23990.1"/>
    </source>
</evidence>
<accession>A0A6I2UV51</accession>
<comment type="caution">
    <text evidence="1">The sequence shown here is derived from an EMBL/GenBank/DDBJ whole genome shotgun (WGS) entry which is preliminary data.</text>
</comment>
<evidence type="ECO:0000313" key="2">
    <source>
        <dbReference type="Proteomes" id="UP000430222"/>
    </source>
</evidence>
<dbReference type="AlphaFoldDB" id="A0A6I2UV51"/>
<organism evidence="1 2">
    <name type="scientific">Selenomonas montiformis</name>
    <dbReference type="NCBI Taxonomy" id="2652285"/>
    <lineage>
        <taxon>Bacteria</taxon>
        <taxon>Bacillati</taxon>
        <taxon>Bacillota</taxon>
        <taxon>Negativicutes</taxon>
        <taxon>Selenomonadales</taxon>
        <taxon>Selenomonadaceae</taxon>
        <taxon>Selenomonas</taxon>
    </lineage>
</organism>
<dbReference type="EMBL" id="VUNL01000002">
    <property type="protein sequence ID" value="MSV23990.1"/>
    <property type="molecule type" value="Genomic_DNA"/>
</dbReference>